<dbReference type="Proteomes" id="UP001151234">
    <property type="component" value="Unassembled WGS sequence"/>
</dbReference>
<dbReference type="RefSeq" id="WP_267991367.1">
    <property type="nucleotide sequence ID" value="NZ_JAPJZI010000001.1"/>
</dbReference>
<evidence type="ECO:0000256" key="1">
    <source>
        <dbReference type="ARBA" id="ARBA00008791"/>
    </source>
</evidence>
<protein>
    <submittedName>
        <fullName evidence="3">Universal stress protein</fullName>
    </submittedName>
</protein>
<reference evidence="3" key="1">
    <citation type="submission" date="2022-11" db="EMBL/GenBank/DDBJ databases">
        <title>Draft genome sequence of Hoeflea poritis E7-10 and Hoeflea prorocentri PM5-8, separated from scleractinian coral Porites lutea and marine dinoflagellate.</title>
        <authorList>
            <person name="Zhang G."/>
            <person name="Wei Q."/>
            <person name="Cai L."/>
        </authorList>
    </citation>
    <scope>NUCLEOTIDE SEQUENCE</scope>
    <source>
        <strain evidence="3">PM5-8</strain>
    </source>
</reference>
<dbReference type="SUPFAM" id="SSF52402">
    <property type="entry name" value="Adenine nucleotide alpha hydrolases-like"/>
    <property type="match status" value="2"/>
</dbReference>
<evidence type="ECO:0000313" key="3">
    <source>
        <dbReference type="EMBL" id="MDA5399954.1"/>
    </source>
</evidence>
<dbReference type="Pfam" id="PF00582">
    <property type="entry name" value="Usp"/>
    <property type="match status" value="1"/>
</dbReference>
<accession>A0A9X3ZI81</accession>
<organism evidence="3 4">
    <name type="scientific">Hoeflea prorocentri</name>
    <dbReference type="NCBI Taxonomy" id="1922333"/>
    <lineage>
        <taxon>Bacteria</taxon>
        <taxon>Pseudomonadati</taxon>
        <taxon>Pseudomonadota</taxon>
        <taxon>Alphaproteobacteria</taxon>
        <taxon>Hyphomicrobiales</taxon>
        <taxon>Rhizobiaceae</taxon>
        <taxon>Hoeflea</taxon>
    </lineage>
</organism>
<name>A0A9X3ZI81_9HYPH</name>
<dbReference type="AlphaFoldDB" id="A0A9X3ZI81"/>
<dbReference type="Gene3D" id="3.40.50.12370">
    <property type="match status" value="1"/>
</dbReference>
<dbReference type="CDD" id="cd00293">
    <property type="entry name" value="USP-like"/>
    <property type="match status" value="1"/>
</dbReference>
<keyword evidence="4" id="KW-1185">Reference proteome</keyword>
<feature type="domain" description="UspA" evidence="2">
    <location>
        <begin position="154"/>
        <end position="275"/>
    </location>
</feature>
<dbReference type="PANTHER" id="PTHR46268:SF15">
    <property type="entry name" value="UNIVERSAL STRESS PROTEIN HP_0031"/>
    <property type="match status" value="1"/>
</dbReference>
<comment type="caution">
    <text evidence="3">The sequence shown here is derived from an EMBL/GenBank/DDBJ whole genome shotgun (WGS) entry which is preliminary data.</text>
</comment>
<dbReference type="EMBL" id="JAPJZI010000001">
    <property type="protein sequence ID" value="MDA5399954.1"/>
    <property type="molecule type" value="Genomic_DNA"/>
</dbReference>
<dbReference type="InterPro" id="IPR006016">
    <property type="entry name" value="UspA"/>
</dbReference>
<evidence type="ECO:0000313" key="4">
    <source>
        <dbReference type="Proteomes" id="UP001151234"/>
    </source>
</evidence>
<proteinExistence type="inferred from homology"/>
<sequence length="276" mass="29887">MPITTLLAIHATDDSPDDLKPVTELAGQMGVHLNLVVFGALDTMPTATYPGLPYAYLAEEHSQVLEKAKQRAKTIEALVGHANLSVSVMVECVDRGMVAKTMTRHALCADLAVFPNRSIPRQAHLTDAFNGVLFEADRPVLVLGEDGRPAAAPKRVLMAWNGEPEAAAAIHQNVHLLQSIEEIHLVTVGEEEQAAVGGIEAEMSLFLARHGKEVKVDHLNEDTDDVSAVLMAHASRIDADMIVMGAYGHSRIRQWLLGGTTRDTLSSSRLPVFMAH</sequence>
<gene>
    <name evidence="3" type="ORF">OQ273_15330</name>
</gene>
<dbReference type="InterPro" id="IPR006015">
    <property type="entry name" value="Universal_stress_UspA"/>
</dbReference>
<dbReference type="PANTHER" id="PTHR46268">
    <property type="entry name" value="STRESS RESPONSE PROTEIN NHAX"/>
    <property type="match status" value="1"/>
</dbReference>
<evidence type="ECO:0000259" key="2">
    <source>
        <dbReference type="Pfam" id="PF00582"/>
    </source>
</evidence>
<comment type="similarity">
    <text evidence="1">Belongs to the universal stress protein A family.</text>
</comment>
<dbReference type="PRINTS" id="PR01438">
    <property type="entry name" value="UNVRSLSTRESS"/>
</dbReference>